<evidence type="ECO:0000256" key="7">
    <source>
        <dbReference type="SAM" id="Phobius"/>
    </source>
</evidence>
<comment type="caution">
    <text evidence="8">The sequence shown here is derived from an EMBL/GenBank/DDBJ whole genome shotgun (WGS) entry which is preliminary data.</text>
</comment>
<comment type="similarity">
    <text evidence="2">Belongs to the UPF0410 family.</text>
</comment>
<organism evidence="8 9">
    <name type="scientific">Paralcaligenes ureilyticus</name>
    <dbReference type="NCBI Taxonomy" id="627131"/>
    <lineage>
        <taxon>Bacteria</taxon>
        <taxon>Pseudomonadati</taxon>
        <taxon>Pseudomonadota</taxon>
        <taxon>Betaproteobacteria</taxon>
        <taxon>Burkholderiales</taxon>
        <taxon>Alcaligenaceae</taxon>
        <taxon>Paralcaligenes</taxon>
    </lineage>
</organism>
<evidence type="ECO:0000313" key="9">
    <source>
        <dbReference type="Proteomes" id="UP000295525"/>
    </source>
</evidence>
<dbReference type="AlphaFoldDB" id="A0A4R3M3F4"/>
<name>A0A4R3M3F4_9BURK</name>
<keyword evidence="4 7" id="KW-0812">Transmembrane</keyword>
<sequence>MGIISMIIVGFIVGLIARAVMPGEQKLGIIMTTVLGIIGSIVAGYLGHALGLYSPGEGAGWIGSIIGAVIVLFIYGMVVRKQMR</sequence>
<keyword evidence="6 7" id="KW-0472">Membrane</keyword>
<evidence type="ECO:0000313" key="8">
    <source>
        <dbReference type="EMBL" id="TCT05827.1"/>
    </source>
</evidence>
<dbReference type="PANTHER" id="PTHR33884">
    <property type="entry name" value="UPF0410 PROTEIN YMGE"/>
    <property type="match status" value="1"/>
</dbReference>
<evidence type="ECO:0000256" key="2">
    <source>
        <dbReference type="ARBA" id="ARBA00011006"/>
    </source>
</evidence>
<dbReference type="GO" id="GO:0005886">
    <property type="term" value="C:plasma membrane"/>
    <property type="evidence" value="ECO:0007669"/>
    <property type="project" value="UniProtKB-SubCell"/>
</dbReference>
<feature type="transmembrane region" description="Helical" evidence="7">
    <location>
        <begin position="6"/>
        <end position="21"/>
    </location>
</feature>
<evidence type="ECO:0000256" key="4">
    <source>
        <dbReference type="ARBA" id="ARBA00022692"/>
    </source>
</evidence>
<dbReference type="EMBL" id="SMAJ01000009">
    <property type="protein sequence ID" value="TCT05827.1"/>
    <property type="molecule type" value="Genomic_DNA"/>
</dbReference>
<evidence type="ECO:0000256" key="1">
    <source>
        <dbReference type="ARBA" id="ARBA00004651"/>
    </source>
</evidence>
<keyword evidence="9" id="KW-1185">Reference proteome</keyword>
<dbReference type="RefSeq" id="WP_132583249.1">
    <property type="nucleotide sequence ID" value="NZ_SMAJ01000009.1"/>
</dbReference>
<accession>A0A4R3M3F4</accession>
<dbReference type="OrthoDB" id="9811343at2"/>
<dbReference type="Proteomes" id="UP000295525">
    <property type="component" value="Unassembled WGS sequence"/>
</dbReference>
<evidence type="ECO:0000256" key="6">
    <source>
        <dbReference type="ARBA" id="ARBA00023136"/>
    </source>
</evidence>
<comment type="subcellular location">
    <subcellularLocation>
        <location evidence="1">Cell membrane</location>
        <topology evidence="1">Multi-pass membrane protein</topology>
    </subcellularLocation>
</comment>
<gene>
    <name evidence="8" type="ORF">EDC26_109115</name>
</gene>
<evidence type="ECO:0000256" key="5">
    <source>
        <dbReference type="ARBA" id="ARBA00022989"/>
    </source>
</evidence>
<proteinExistence type="inferred from homology"/>
<keyword evidence="3" id="KW-1003">Cell membrane</keyword>
<keyword evidence="5 7" id="KW-1133">Transmembrane helix</keyword>
<feature type="transmembrane region" description="Helical" evidence="7">
    <location>
        <begin position="59"/>
        <end position="78"/>
    </location>
</feature>
<feature type="transmembrane region" description="Helical" evidence="7">
    <location>
        <begin position="28"/>
        <end position="47"/>
    </location>
</feature>
<evidence type="ECO:0000256" key="3">
    <source>
        <dbReference type="ARBA" id="ARBA00022475"/>
    </source>
</evidence>
<protein>
    <submittedName>
        <fullName evidence="8">Putative membrane protein YeaQ/YmgE (Transglycosylase-associated protein family)</fullName>
    </submittedName>
</protein>
<dbReference type="Pfam" id="PF04226">
    <property type="entry name" value="Transgly_assoc"/>
    <property type="match status" value="1"/>
</dbReference>
<dbReference type="PANTHER" id="PTHR33884:SF7">
    <property type="entry name" value="BSL8023 PROTEIN"/>
    <property type="match status" value="1"/>
</dbReference>
<reference evidence="8 9" key="1">
    <citation type="submission" date="2019-03" db="EMBL/GenBank/DDBJ databases">
        <title>Genomic Encyclopedia of Type Strains, Phase IV (KMG-IV): sequencing the most valuable type-strain genomes for metagenomic binning, comparative biology and taxonomic classification.</title>
        <authorList>
            <person name="Goeker M."/>
        </authorList>
    </citation>
    <scope>NUCLEOTIDE SEQUENCE [LARGE SCALE GENOMIC DNA]</scope>
    <source>
        <strain evidence="8 9">DSM 24591</strain>
    </source>
</reference>
<dbReference type="InterPro" id="IPR007341">
    <property type="entry name" value="Transgly_assoc"/>
</dbReference>